<evidence type="ECO:0008006" key="9">
    <source>
        <dbReference type="Google" id="ProtNLM"/>
    </source>
</evidence>
<keyword evidence="2" id="KW-0539">Nucleus</keyword>
<evidence type="ECO:0000256" key="3">
    <source>
        <dbReference type="SAM" id="MobiDB-lite"/>
    </source>
</evidence>
<dbReference type="InterPro" id="IPR015943">
    <property type="entry name" value="WD40/YVTN_repeat-like_dom_sf"/>
</dbReference>
<dbReference type="InterPro" id="IPR050358">
    <property type="entry name" value="RSE1/DDB1/CFT1"/>
</dbReference>
<dbReference type="Proteomes" id="UP000001593">
    <property type="component" value="Unassembled WGS sequence"/>
</dbReference>
<protein>
    <recommendedName>
        <fullName evidence="9">Cleavage and polyadenylation specificity factor subunit 1</fullName>
    </recommendedName>
</protein>
<dbReference type="InterPro" id="IPR058543">
    <property type="entry name" value="Beta-prop_RSE1/DDB1/CPSF1_2nd"/>
</dbReference>
<reference evidence="7 8" key="1">
    <citation type="journal article" date="2007" name="Science">
        <title>Sea anemone genome reveals ancestral eumetazoan gene repertoire and genomic organization.</title>
        <authorList>
            <person name="Putnam N.H."/>
            <person name="Srivastava M."/>
            <person name="Hellsten U."/>
            <person name="Dirks B."/>
            <person name="Chapman J."/>
            <person name="Salamov A."/>
            <person name="Terry A."/>
            <person name="Shapiro H."/>
            <person name="Lindquist E."/>
            <person name="Kapitonov V.V."/>
            <person name="Jurka J."/>
            <person name="Genikhovich G."/>
            <person name="Grigoriev I.V."/>
            <person name="Lucas S.M."/>
            <person name="Steele R.E."/>
            <person name="Finnerty J.R."/>
            <person name="Technau U."/>
            <person name="Martindale M.Q."/>
            <person name="Rokhsar D.S."/>
        </authorList>
    </citation>
    <scope>NUCLEOTIDE SEQUENCE [LARGE SCALE GENOMIC DNA]</scope>
    <source>
        <strain evidence="8">CH2 X CH6</strain>
    </source>
</reference>
<feature type="domain" description="RSE1/DDB1/CPSF1 second beta-propeller" evidence="6">
    <location>
        <begin position="517"/>
        <end position="979"/>
    </location>
</feature>
<dbReference type="FunFam" id="2.130.10.10:FF:000118">
    <property type="entry name" value="Cleavage and polyadenylation specificity factor subunit 1"/>
    <property type="match status" value="1"/>
</dbReference>
<dbReference type="OMA" id="PMTKFKL"/>
<dbReference type="InterPro" id="IPR018846">
    <property type="entry name" value="Beta-prop_RSE1/DDB1/CPSF1_1st"/>
</dbReference>
<feature type="domain" description="RSE1/DDB1/CPSF1 C-terminal" evidence="4">
    <location>
        <begin position="1053"/>
        <end position="1385"/>
    </location>
</feature>
<evidence type="ECO:0000313" key="7">
    <source>
        <dbReference type="EMBL" id="EDO34530.1"/>
    </source>
</evidence>
<dbReference type="GO" id="GO:0005634">
    <property type="term" value="C:nucleus"/>
    <property type="evidence" value="ECO:0000318"/>
    <property type="project" value="GO_Central"/>
</dbReference>
<evidence type="ECO:0000259" key="5">
    <source>
        <dbReference type="Pfam" id="PF10433"/>
    </source>
</evidence>
<dbReference type="GO" id="GO:0005847">
    <property type="term" value="C:mRNA cleavage and polyadenylation specificity factor complex"/>
    <property type="evidence" value="ECO:0000318"/>
    <property type="project" value="GO_Central"/>
</dbReference>
<name>A7SP44_NEMVE</name>
<dbReference type="Pfam" id="PF23726">
    <property type="entry name" value="Beta-prop_RSE1_2nd"/>
    <property type="match status" value="1"/>
</dbReference>
<feature type="domain" description="RSE1/DDB1/CPSF1 first beta-propeller" evidence="5">
    <location>
        <begin position="14"/>
        <end position="410"/>
    </location>
</feature>
<organism evidence="7 8">
    <name type="scientific">Nematostella vectensis</name>
    <name type="common">Starlet sea anemone</name>
    <dbReference type="NCBI Taxonomy" id="45351"/>
    <lineage>
        <taxon>Eukaryota</taxon>
        <taxon>Metazoa</taxon>
        <taxon>Cnidaria</taxon>
        <taxon>Anthozoa</taxon>
        <taxon>Hexacorallia</taxon>
        <taxon>Actiniaria</taxon>
        <taxon>Edwardsiidae</taxon>
        <taxon>Nematostella</taxon>
    </lineage>
</organism>
<evidence type="ECO:0000259" key="6">
    <source>
        <dbReference type="Pfam" id="PF23726"/>
    </source>
</evidence>
<dbReference type="PANTHER" id="PTHR10644">
    <property type="entry name" value="DNA REPAIR/RNA PROCESSING CPSF FAMILY"/>
    <property type="match status" value="1"/>
</dbReference>
<proteinExistence type="predicted"/>
<feature type="region of interest" description="Disordered" evidence="3">
    <location>
        <begin position="706"/>
        <end position="726"/>
    </location>
</feature>
<dbReference type="InParanoid" id="A7SP44"/>
<gene>
    <name evidence="7" type="ORF">NEMVEDRAFT_v1g191927</name>
</gene>
<dbReference type="GO" id="GO:0003676">
    <property type="term" value="F:nucleic acid binding"/>
    <property type="evidence" value="ECO:0007669"/>
    <property type="project" value="InterPro"/>
</dbReference>
<dbReference type="Pfam" id="PF10433">
    <property type="entry name" value="Beta-prop_RSE1_1st"/>
    <property type="match status" value="1"/>
</dbReference>
<evidence type="ECO:0000256" key="2">
    <source>
        <dbReference type="ARBA" id="ARBA00023242"/>
    </source>
</evidence>
<dbReference type="Pfam" id="PF03178">
    <property type="entry name" value="CPSF_A"/>
    <property type="match status" value="1"/>
</dbReference>
<dbReference type="eggNOG" id="KOG1896">
    <property type="taxonomic scope" value="Eukaryota"/>
</dbReference>
<dbReference type="STRING" id="45351.A7SP44"/>
<dbReference type="HOGENOM" id="CLU_002414_0_0_1"/>
<dbReference type="InterPro" id="IPR004871">
    <property type="entry name" value="RSE1/DDB1/CPSF1_C"/>
</dbReference>
<comment type="subcellular location">
    <subcellularLocation>
        <location evidence="1">Nucleus</location>
    </subcellularLocation>
</comment>
<evidence type="ECO:0000259" key="4">
    <source>
        <dbReference type="Pfam" id="PF03178"/>
    </source>
</evidence>
<evidence type="ECO:0000313" key="8">
    <source>
        <dbReference type="Proteomes" id="UP000001593"/>
    </source>
</evidence>
<dbReference type="PhylomeDB" id="A7SP44"/>
<dbReference type="FunFam" id="2.130.10.10:FF:000100">
    <property type="entry name" value="Cleavage and polyadenylation specificity factor subunit 1"/>
    <property type="match status" value="1"/>
</dbReference>
<dbReference type="Gene3D" id="2.130.10.10">
    <property type="entry name" value="YVTN repeat-like/Quinoprotein amine dehydrogenase"/>
    <property type="match status" value="2"/>
</dbReference>
<evidence type="ECO:0000256" key="1">
    <source>
        <dbReference type="ARBA" id="ARBA00004123"/>
    </source>
</evidence>
<dbReference type="EMBL" id="DS469727">
    <property type="protein sequence ID" value="EDO34530.1"/>
    <property type="molecule type" value="Genomic_DNA"/>
</dbReference>
<sequence length="1420" mass="159114">MYAIYKETHPPTGVEFCVNCHFYSARESNLVVAGTTEVRVFRLCYQQEGSSSAESGGSSLKRKLELVGQHSLFGNIESLHAIRLAGNTRDSLLMSFKDAKLSIVDYDPGKHDIKTRSLHFFEDEKIKSHCLAQDRAPVVRIDPERRCAVMLAYGTHLVVLPFRQEGGIDDTAQDSIISSSDRPPVLPSYIIDVKEIDEKTCNILDIQFLHGYYEPTLLILYEPLKTWAGRLAMRNDTCALVAVSLNMSQKAHPVVWQLSCLPFDCIYVMPVPKPIGGVLVCCMNALLYLNQSVPPYGVSVNSIGENSTVFPLKPQKGVTITLEGSNAIFIANDKLVFSLKGGEIYVVTLIADGVRSVRNFVFDKTAASVLTSCVCECGDGYLFLGSRLGNSLLVKYTEKPQDIVYGTENNAQSMQCDNIERWQILNGSLLLIVDDLDELEVYGAQQEAGVELTSYTFEVCDSLLNIGPCSCMDIGEPAFLSVSSYFADAQELDLEVVSCSGYGKNGALTVLQRSIRPQVVTTFELPGCTDMWTVFSKDQKKGAQTNAIHRYPSQPCTQGNEKYHSFLILSREDSSMILKTEQEIMEVDQSGFSTQCATIYAGNFGNGSYILQVTPLGVRLLEGVNQLQHIPMDSGLSNIVWCSVCDPYAVLLMADGSVILIEFIKSASGPKLTVSRPSLSQSSKVCACCTYKDMSGLFTTENSNLEEVSKVPSPKPEMTAPPRQEKESLTIDEEDELLYGGDTSLTLTFEPPEPSKAESAAPVEVFEEPLQPSYWCLVCRENGVMEIYSLPGFTRVFFVKNFSKAPRVIVDSGDSGASTQSSVSEEESLNVREVLLTGLGYKNRRATLVAVMDQDLLIYEAFSYPTVEGHLNLRFKKLQHNIQIREKKPKQEPKNDSETKSGLDPKVAMLRVFNDISSYSGIFVCGSYPFWIFVTNRGAFHWHPMSIDGPVTCFAAFHNVNCPKGFLYFNTRGELRISVLPTHLSYDSPWPVRKVPLRYTPHMVSYNRESKTYAIVTSEQEPCKKIPRVTAEDKEFVDTIRDARFIYPSTERFVLQLISPISWEVIPNTRHDLDEWEHVTTMKNLLLHSEETHTGRKGFICVGTTQLYGEEIAVRGRILIFDIIEVVPEPGQPLTKNKFKLLYEKEQKGPVTALNQVNGYLVSGIGQKIYIWNFTDNDLVGMAFIDTQLYIHSLVTIRNFVIAADVCKSITLLRLQEETKTLAFVSKDPKNLEVYAADFFIDGPQIGFLVSDVEKNLVLFTYQPEAIESQGGQRLLQRADINVGTHITSFFRIAAKAHLKASGEKSKEMRQLTCFGTLDGALGLMLPMTEKTFRRLHMLQTKLVDCIPHVAGLNPKAFRMLQWRKRKLCNPHRNVLDWQLLFKYMHLSFMERQEVARKIGTTPAQIMDDMMDIERACAQF</sequence>
<keyword evidence="8" id="KW-1185">Reference proteome</keyword>
<accession>A7SP44</accession>